<dbReference type="AlphaFoldDB" id="A0A0A9BRX2"/>
<proteinExistence type="predicted"/>
<reference evidence="1" key="2">
    <citation type="journal article" date="2015" name="Data Brief">
        <title>Shoot transcriptome of the giant reed, Arundo donax.</title>
        <authorList>
            <person name="Barrero R.A."/>
            <person name="Guerrero F.D."/>
            <person name="Moolhuijzen P."/>
            <person name="Goolsby J.A."/>
            <person name="Tidwell J."/>
            <person name="Bellgard S.E."/>
            <person name="Bellgard M.I."/>
        </authorList>
    </citation>
    <scope>NUCLEOTIDE SEQUENCE</scope>
    <source>
        <tissue evidence="1">Shoot tissue taken approximately 20 cm above the soil surface</tissue>
    </source>
</reference>
<protein>
    <submittedName>
        <fullName evidence="1">Uncharacterized protein</fullName>
    </submittedName>
</protein>
<organism evidence="1">
    <name type="scientific">Arundo donax</name>
    <name type="common">Giant reed</name>
    <name type="synonym">Donax arundinaceus</name>
    <dbReference type="NCBI Taxonomy" id="35708"/>
    <lineage>
        <taxon>Eukaryota</taxon>
        <taxon>Viridiplantae</taxon>
        <taxon>Streptophyta</taxon>
        <taxon>Embryophyta</taxon>
        <taxon>Tracheophyta</taxon>
        <taxon>Spermatophyta</taxon>
        <taxon>Magnoliopsida</taxon>
        <taxon>Liliopsida</taxon>
        <taxon>Poales</taxon>
        <taxon>Poaceae</taxon>
        <taxon>PACMAD clade</taxon>
        <taxon>Arundinoideae</taxon>
        <taxon>Arundineae</taxon>
        <taxon>Arundo</taxon>
    </lineage>
</organism>
<name>A0A0A9BRX2_ARUDO</name>
<sequence length="45" mass="5107">MITKETDTNNKLICWRLSLKTVLSIQVPCSYVLQRTTTALSPPEL</sequence>
<accession>A0A0A9BRX2</accession>
<dbReference type="EMBL" id="GBRH01232992">
    <property type="protein sequence ID" value="JAD64903.1"/>
    <property type="molecule type" value="Transcribed_RNA"/>
</dbReference>
<evidence type="ECO:0000313" key="1">
    <source>
        <dbReference type="EMBL" id="JAD64903.1"/>
    </source>
</evidence>
<reference evidence="1" key="1">
    <citation type="submission" date="2014-09" db="EMBL/GenBank/DDBJ databases">
        <authorList>
            <person name="Magalhaes I.L.F."/>
            <person name="Oliveira U."/>
            <person name="Santos F.R."/>
            <person name="Vidigal T.H.D.A."/>
            <person name="Brescovit A.D."/>
            <person name="Santos A.J."/>
        </authorList>
    </citation>
    <scope>NUCLEOTIDE SEQUENCE</scope>
    <source>
        <tissue evidence="1">Shoot tissue taken approximately 20 cm above the soil surface</tissue>
    </source>
</reference>